<dbReference type="Proteomes" id="UP001165065">
    <property type="component" value="Unassembled WGS sequence"/>
</dbReference>
<comment type="caution">
    <text evidence="6">The sequence shown here is derived from an EMBL/GenBank/DDBJ whole genome shotgun (WGS) entry which is preliminary data.</text>
</comment>
<comment type="cofactor">
    <cofactor evidence="1">
        <name>L-ascorbate</name>
        <dbReference type="ChEBI" id="CHEBI:38290"/>
    </cofactor>
</comment>
<accession>A0A9W7LGG6</accession>
<protein>
    <recommendedName>
        <fullName evidence="5">Prolyl 4-hydroxylase alpha subunit domain-containing protein</fullName>
    </recommendedName>
</protein>
<organism evidence="6 7">
    <name type="scientific">Triparma columacea</name>
    <dbReference type="NCBI Taxonomy" id="722753"/>
    <lineage>
        <taxon>Eukaryota</taxon>
        <taxon>Sar</taxon>
        <taxon>Stramenopiles</taxon>
        <taxon>Ochrophyta</taxon>
        <taxon>Bolidophyceae</taxon>
        <taxon>Parmales</taxon>
        <taxon>Triparmaceae</taxon>
        <taxon>Triparma</taxon>
    </lineage>
</organism>
<dbReference type="EMBL" id="BRYA01000462">
    <property type="protein sequence ID" value="GMI49106.1"/>
    <property type="molecule type" value="Genomic_DNA"/>
</dbReference>
<keyword evidence="7" id="KW-1185">Reference proteome</keyword>
<keyword evidence="3" id="KW-0560">Oxidoreductase</keyword>
<name>A0A9W7LGG6_9STRA</name>
<dbReference type="GO" id="GO:0051213">
    <property type="term" value="F:dioxygenase activity"/>
    <property type="evidence" value="ECO:0007669"/>
    <property type="project" value="UniProtKB-KW"/>
</dbReference>
<proteinExistence type="predicted"/>
<dbReference type="InterPro" id="IPR006620">
    <property type="entry name" value="Pro_4_hyd_alph"/>
</dbReference>
<feature type="domain" description="Prolyl 4-hydroxylase alpha subunit" evidence="5">
    <location>
        <begin position="4"/>
        <end position="166"/>
    </location>
</feature>
<reference evidence="7" key="1">
    <citation type="journal article" date="2023" name="Commun. Biol.">
        <title>Genome analysis of Parmales, the sister group of diatoms, reveals the evolutionary specialization of diatoms from phago-mixotrophs to photoautotrophs.</title>
        <authorList>
            <person name="Ban H."/>
            <person name="Sato S."/>
            <person name="Yoshikawa S."/>
            <person name="Yamada K."/>
            <person name="Nakamura Y."/>
            <person name="Ichinomiya M."/>
            <person name="Sato N."/>
            <person name="Blanc-Mathieu R."/>
            <person name="Endo H."/>
            <person name="Kuwata A."/>
            <person name="Ogata H."/>
        </authorList>
    </citation>
    <scope>NUCLEOTIDE SEQUENCE [LARGE SCALE GENOMIC DNA]</scope>
</reference>
<dbReference type="OrthoDB" id="69177at2759"/>
<evidence type="ECO:0000256" key="1">
    <source>
        <dbReference type="ARBA" id="ARBA00001961"/>
    </source>
</evidence>
<evidence type="ECO:0000256" key="3">
    <source>
        <dbReference type="ARBA" id="ARBA00023002"/>
    </source>
</evidence>
<evidence type="ECO:0000313" key="7">
    <source>
        <dbReference type="Proteomes" id="UP001165065"/>
    </source>
</evidence>
<dbReference type="GO" id="GO:0005506">
    <property type="term" value="F:iron ion binding"/>
    <property type="evidence" value="ECO:0007669"/>
    <property type="project" value="InterPro"/>
</dbReference>
<keyword evidence="2" id="KW-0223">Dioxygenase</keyword>
<evidence type="ECO:0000256" key="2">
    <source>
        <dbReference type="ARBA" id="ARBA00022964"/>
    </source>
</evidence>
<evidence type="ECO:0000313" key="6">
    <source>
        <dbReference type="EMBL" id="GMI49106.1"/>
    </source>
</evidence>
<dbReference type="GO" id="GO:0031418">
    <property type="term" value="F:L-ascorbic acid binding"/>
    <property type="evidence" value="ECO:0007669"/>
    <property type="project" value="InterPro"/>
</dbReference>
<evidence type="ECO:0000256" key="4">
    <source>
        <dbReference type="SAM" id="MobiDB-lite"/>
    </source>
</evidence>
<dbReference type="GO" id="GO:0016705">
    <property type="term" value="F:oxidoreductase activity, acting on paired donors, with incorporation or reduction of molecular oxygen"/>
    <property type="evidence" value="ECO:0007669"/>
    <property type="project" value="InterPro"/>
</dbReference>
<sequence>MQEPRVTVGFLAPSQCQILIEACEAASFSVDPNPEYLQATTDLEVDRSPSVRDLILGMGLVEKLTEAVAAYTSGLEKVTAFNDFFVVKYDAAHQRELIKHTDAGNISFMLALSPRESYKGGGTAFENTNGPLHLDQGSCVVFDAKVFHQGLPIHSGKRYLLVAFCYTDAAATRIAGNLSLTIRPLQGNRNSFDLFKTRKFSVSTLEDAAKVLAKLGRSCFIPYVATSIPSSALENFIVGIWNLHAGRLGLGIPRGAGAEVWSQRLDVGAGDYVPWHSDKDEAAFAVDPDNPKHPIISSVTYLNDSDEMATVVFGENNTLVCFGRKGQHLAFDGRMLHGVVPVGKGGREDGADGEASGQRNKRRRKRRRRRLTLLVNLWLEPPLRQDFVAPPTGEGGESGGENIDFEKAPWDEIPVSHPLMTQDNDNPDEIIAQVTSRSDICTCLLVEAET</sequence>
<feature type="region of interest" description="Disordered" evidence="4">
    <location>
        <begin position="342"/>
        <end position="366"/>
    </location>
</feature>
<dbReference type="AlphaFoldDB" id="A0A9W7LGG6"/>
<evidence type="ECO:0000259" key="5">
    <source>
        <dbReference type="SMART" id="SM00702"/>
    </source>
</evidence>
<dbReference type="Gene3D" id="2.60.120.620">
    <property type="entry name" value="q2cbj1_9rhob like domain"/>
    <property type="match status" value="2"/>
</dbReference>
<gene>
    <name evidence="6" type="ORF">TrCOL_g7434</name>
</gene>
<dbReference type="SMART" id="SM00702">
    <property type="entry name" value="P4Hc"/>
    <property type="match status" value="1"/>
</dbReference>